<dbReference type="EMBL" id="LAZR01035662">
    <property type="protein sequence ID" value="KKL26917.1"/>
    <property type="molecule type" value="Genomic_DNA"/>
</dbReference>
<evidence type="ECO:0000313" key="2">
    <source>
        <dbReference type="EMBL" id="KKL26917.1"/>
    </source>
</evidence>
<reference evidence="2" key="1">
    <citation type="journal article" date="2015" name="Nature">
        <title>Complex archaea that bridge the gap between prokaryotes and eukaryotes.</title>
        <authorList>
            <person name="Spang A."/>
            <person name="Saw J.H."/>
            <person name="Jorgensen S.L."/>
            <person name="Zaremba-Niedzwiedzka K."/>
            <person name="Martijn J."/>
            <person name="Lind A.E."/>
            <person name="van Eijk R."/>
            <person name="Schleper C."/>
            <person name="Guy L."/>
            <person name="Ettema T.J."/>
        </authorList>
    </citation>
    <scope>NUCLEOTIDE SEQUENCE</scope>
</reference>
<protein>
    <recommendedName>
        <fullName evidence="1">N-acetylmuramoyl-L-alanine amidase domain-containing protein</fullName>
    </recommendedName>
</protein>
<dbReference type="AlphaFoldDB" id="A0A0F9CKD9"/>
<feature type="domain" description="N-acetylmuramoyl-L-alanine amidase" evidence="1">
    <location>
        <begin position="23"/>
        <end position="152"/>
    </location>
</feature>
<accession>A0A0F9CKD9</accession>
<dbReference type="PANTHER" id="PTHR11022:SF41">
    <property type="entry name" value="PEPTIDOGLYCAN-RECOGNITION PROTEIN LC-RELATED"/>
    <property type="match status" value="1"/>
</dbReference>
<dbReference type="CDD" id="cd06583">
    <property type="entry name" value="PGRP"/>
    <property type="match status" value="1"/>
</dbReference>
<dbReference type="Pfam" id="PF01510">
    <property type="entry name" value="Amidase_2"/>
    <property type="match status" value="1"/>
</dbReference>
<dbReference type="PANTHER" id="PTHR11022">
    <property type="entry name" value="PEPTIDOGLYCAN RECOGNITION PROTEIN"/>
    <property type="match status" value="1"/>
</dbReference>
<dbReference type="InterPro" id="IPR015510">
    <property type="entry name" value="PGRP"/>
</dbReference>
<sequence>MIGQAGWGSTKIYDDYTLNGDWDPQYIVIHWGGLTSEINTLDKEASTLRGWQAYHLRKDPPWQDIAYNYAIGESGNLYRLRGENHAGHTSGSTPDGQKWNSVGVGVVWIGGKADTDGPSQLALDRMAAYVRERDLPVLGHVQTGKATACPGPDWLQFVEDYKLGEYDMAEQAPNLSECSPWQVDAWIKANLKDIINKNTYPQDLVNKGDLMVFFDRLGLLD</sequence>
<dbReference type="InterPro" id="IPR036505">
    <property type="entry name" value="Amidase/PGRP_sf"/>
</dbReference>
<proteinExistence type="predicted"/>
<dbReference type="InterPro" id="IPR002502">
    <property type="entry name" value="Amidase_domain"/>
</dbReference>
<dbReference type="GO" id="GO:0009253">
    <property type="term" value="P:peptidoglycan catabolic process"/>
    <property type="evidence" value="ECO:0007669"/>
    <property type="project" value="InterPro"/>
</dbReference>
<dbReference type="SUPFAM" id="SSF55846">
    <property type="entry name" value="N-acetylmuramoyl-L-alanine amidase-like"/>
    <property type="match status" value="1"/>
</dbReference>
<dbReference type="GO" id="GO:0008745">
    <property type="term" value="F:N-acetylmuramoyl-L-alanine amidase activity"/>
    <property type="evidence" value="ECO:0007669"/>
    <property type="project" value="InterPro"/>
</dbReference>
<comment type="caution">
    <text evidence="2">The sequence shown here is derived from an EMBL/GenBank/DDBJ whole genome shotgun (WGS) entry which is preliminary data.</text>
</comment>
<evidence type="ECO:0000259" key="1">
    <source>
        <dbReference type="Pfam" id="PF01510"/>
    </source>
</evidence>
<name>A0A0F9CKD9_9ZZZZ</name>
<dbReference type="Gene3D" id="3.40.80.10">
    <property type="entry name" value="Peptidoglycan recognition protein-like"/>
    <property type="match status" value="1"/>
</dbReference>
<organism evidence="2">
    <name type="scientific">marine sediment metagenome</name>
    <dbReference type="NCBI Taxonomy" id="412755"/>
    <lineage>
        <taxon>unclassified sequences</taxon>
        <taxon>metagenomes</taxon>
        <taxon>ecological metagenomes</taxon>
    </lineage>
</organism>
<gene>
    <name evidence="2" type="ORF">LCGC14_2390450</name>
</gene>